<name>A0A2T0LAS4_9BACL</name>
<dbReference type="Gene3D" id="2.60.40.1120">
    <property type="entry name" value="Carboxypeptidase-like, regulatory domain"/>
    <property type="match status" value="1"/>
</dbReference>
<dbReference type="InterPro" id="IPR008969">
    <property type="entry name" value="CarboxyPept-like_regulatory"/>
</dbReference>
<keyword evidence="5" id="KW-1185">Reference proteome</keyword>
<protein>
    <submittedName>
        <fullName evidence="4">Uncharacterized protein</fullName>
    </submittedName>
</protein>
<comment type="caution">
    <text evidence="4">The sequence shown here is derived from an EMBL/GenBank/DDBJ whole genome shotgun (WGS) entry which is preliminary data.</text>
</comment>
<keyword evidence="1" id="KW-0175">Coiled coil</keyword>
<reference evidence="4 5" key="1">
    <citation type="submission" date="2018-03" db="EMBL/GenBank/DDBJ databases">
        <title>Genomic Encyclopedia of Archaeal and Bacterial Type Strains, Phase II (KMG-II): from individual species to whole genera.</title>
        <authorList>
            <person name="Goeker M."/>
        </authorList>
    </citation>
    <scope>NUCLEOTIDE SEQUENCE [LARGE SCALE GENOMIC DNA]</scope>
    <source>
        <strain evidence="4 5">DSM 44946</strain>
    </source>
</reference>
<feature type="compositionally biased region" description="Basic and acidic residues" evidence="2">
    <location>
        <begin position="236"/>
        <end position="247"/>
    </location>
</feature>
<feature type="region of interest" description="Disordered" evidence="2">
    <location>
        <begin position="230"/>
        <end position="263"/>
    </location>
</feature>
<feature type="coiled-coil region" evidence="1">
    <location>
        <begin position="59"/>
        <end position="94"/>
    </location>
</feature>
<feature type="signal peptide" evidence="3">
    <location>
        <begin position="1"/>
        <end position="27"/>
    </location>
</feature>
<evidence type="ECO:0000256" key="1">
    <source>
        <dbReference type="SAM" id="Coils"/>
    </source>
</evidence>
<dbReference type="OrthoDB" id="2987227at2"/>
<dbReference type="SUPFAM" id="SSF49464">
    <property type="entry name" value="Carboxypeptidase regulatory domain-like"/>
    <property type="match status" value="1"/>
</dbReference>
<evidence type="ECO:0000256" key="3">
    <source>
        <dbReference type="SAM" id="SignalP"/>
    </source>
</evidence>
<organism evidence="4 5">
    <name type="scientific">Planifilum fimeticola</name>
    <dbReference type="NCBI Taxonomy" id="201975"/>
    <lineage>
        <taxon>Bacteria</taxon>
        <taxon>Bacillati</taxon>
        <taxon>Bacillota</taxon>
        <taxon>Bacilli</taxon>
        <taxon>Bacillales</taxon>
        <taxon>Thermoactinomycetaceae</taxon>
        <taxon>Planifilum</taxon>
    </lineage>
</organism>
<dbReference type="Proteomes" id="UP000237797">
    <property type="component" value="Unassembled WGS sequence"/>
</dbReference>
<feature type="chain" id="PRO_5015485501" evidence="3">
    <location>
        <begin position="28"/>
        <end position="343"/>
    </location>
</feature>
<gene>
    <name evidence="4" type="ORF">CLV97_13214</name>
</gene>
<evidence type="ECO:0000256" key="2">
    <source>
        <dbReference type="SAM" id="MobiDB-lite"/>
    </source>
</evidence>
<dbReference type="EMBL" id="PVNE01000032">
    <property type="protein sequence ID" value="PRX38962.1"/>
    <property type="molecule type" value="Genomic_DNA"/>
</dbReference>
<evidence type="ECO:0000313" key="4">
    <source>
        <dbReference type="EMBL" id="PRX38962.1"/>
    </source>
</evidence>
<dbReference type="AlphaFoldDB" id="A0A2T0LAS4"/>
<sequence>MGKWLKVLVLAAMVLSMSAMGITRAHADAKTAINGTLTTTIEFDEENVQGAKEWIDETLALAKKDLETEMEKAKGKEKQRLKKALKKLDKMSADKWFEERTDGSAKLQIPLTDLQIEIGGRKATTRHNGKFTIPQVPLGEQKLRISKDGKTVREMDVVVKRGHPRMDIDLQIYDQEFQSNIDRMHQAMHSGKEDVHTQEITTYPKLEKGTAVGTGAGKMHILSDEEKNVVSCNKASSHESPEGKKPFDPNAEEEWTSDTGRFPANGSDCSRSIALGMLYNMNSWLFNRYRMSEYCVIESINHVMTEEKDKSYAAYCNWEKKADGRWNCSWFNGVGHTEELHTH</sequence>
<proteinExistence type="predicted"/>
<dbReference type="RefSeq" id="WP_106346463.1">
    <property type="nucleotide sequence ID" value="NZ_PVNE01000032.1"/>
</dbReference>
<evidence type="ECO:0000313" key="5">
    <source>
        <dbReference type="Proteomes" id="UP000237797"/>
    </source>
</evidence>
<accession>A0A2T0LAS4</accession>
<keyword evidence="3" id="KW-0732">Signal</keyword>